<dbReference type="EMBL" id="JACHIE010000001">
    <property type="protein sequence ID" value="MBB6455600.1"/>
    <property type="molecule type" value="Genomic_DNA"/>
</dbReference>
<evidence type="ECO:0000256" key="3">
    <source>
        <dbReference type="ARBA" id="ARBA00022679"/>
    </source>
</evidence>
<keyword evidence="4" id="KW-0949">S-adenosyl-L-methionine</keyword>
<organism evidence="8 9">
    <name type="scientific">Acetobacter lovaniensis</name>
    <dbReference type="NCBI Taxonomy" id="104100"/>
    <lineage>
        <taxon>Bacteria</taxon>
        <taxon>Pseudomonadati</taxon>
        <taxon>Pseudomonadota</taxon>
        <taxon>Alphaproteobacteria</taxon>
        <taxon>Acetobacterales</taxon>
        <taxon>Acetobacteraceae</taxon>
        <taxon>Acetobacter</taxon>
    </lineage>
</organism>
<comment type="catalytic activity">
    <reaction evidence="5">
        <text>L-glutaminyl-[peptide chain release factor] + S-adenosyl-L-methionine = N(5)-methyl-L-glutaminyl-[peptide chain release factor] + S-adenosyl-L-homocysteine + H(+)</text>
        <dbReference type="Rhea" id="RHEA:42896"/>
        <dbReference type="Rhea" id="RHEA-COMP:10271"/>
        <dbReference type="Rhea" id="RHEA-COMP:10272"/>
        <dbReference type="ChEBI" id="CHEBI:15378"/>
        <dbReference type="ChEBI" id="CHEBI:30011"/>
        <dbReference type="ChEBI" id="CHEBI:57856"/>
        <dbReference type="ChEBI" id="CHEBI:59789"/>
        <dbReference type="ChEBI" id="CHEBI:61891"/>
        <dbReference type="EC" id="2.1.1.297"/>
    </reaction>
</comment>
<evidence type="ECO:0000256" key="4">
    <source>
        <dbReference type="ARBA" id="ARBA00022691"/>
    </source>
</evidence>
<dbReference type="InterPro" id="IPR040758">
    <property type="entry name" value="PrmC_N"/>
</dbReference>
<dbReference type="InterPro" id="IPR019874">
    <property type="entry name" value="RF_methyltr_PrmC"/>
</dbReference>
<dbReference type="AlphaFoldDB" id="A0A841QAZ4"/>
<dbReference type="NCBIfam" id="TIGR00536">
    <property type="entry name" value="hemK_fam"/>
    <property type="match status" value="1"/>
</dbReference>
<dbReference type="InterPro" id="IPR007848">
    <property type="entry name" value="Small_mtfrase_dom"/>
</dbReference>
<evidence type="ECO:0000259" key="6">
    <source>
        <dbReference type="Pfam" id="PF05175"/>
    </source>
</evidence>
<name>A0A841QAZ4_9PROT</name>
<dbReference type="GO" id="GO:0032259">
    <property type="term" value="P:methylation"/>
    <property type="evidence" value="ECO:0007669"/>
    <property type="project" value="UniProtKB-KW"/>
</dbReference>
<dbReference type="Gene3D" id="1.10.8.10">
    <property type="entry name" value="DNA helicase RuvA subunit, C-terminal domain"/>
    <property type="match status" value="1"/>
</dbReference>
<dbReference type="NCBIfam" id="TIGR03534">
    <property type="entry name" value="RF_mod_PrmC"/>
    <property type="match status" value="1"/>
</dbReference>
<evidence type="ECO:0000259" key="7">
    <source>
        <dbReference type="Pfam" id="PF17827"/>
    </source>
</evidence>
<dbReference type="Pfam" id="PF17827">
    <property type="entry name" value="PrmC_N"/>
    <property type="match status" value="1"/>
</dbReference>
<dbReference type="GO" id="GO:0003676">
    <property type="term" value="F:nucleic acid binding"/>
    <property type="evidence" value="ECO:0007669"/>
    <property type="project" value="InterPro"/>
</dbReference>
<feature type="domain" description="Release factor glutamine methyltransferase N-terminal" evidence="7">
    <location>
        <begin position="18"/>
        <end position="86"/>
    </location>
</feature>
<reference evidence="8 9" key="1">
    <citation type="submission" date="2020-08" db="EMBL/GenBank/DDBJ databases">
        <title>Genomic Encyclopedia of Type Strains, Phase IV (KMG-IV): sequencing the most valuable type-strain genomes for metagenomic binning, comparative biology and taxonomic classification.</title>
        <authorList>
            <person name="Goeker M."/>
        </authorList>
    </citation>
    <scope>NUCLEOTIDE SEQUENCE [LARGE SCALE GENOMIC DNA]</scope>
    <source>
        <strain evidence="8 9">DSM 4491</strain>
    </source>
</reference>
<dbReference type="CDD" id="cd02440">
    <property type="entry name" value="AdoMet_MTases"/>
    <property type="match status" value="1"/>
</dbReference>
<evidence type="ECO:0000256" key="1">
    <source>
        <dbReference type="ARBA" id="ARBA00012771"/>
    </source>
</evidence>
<evidence type="ECO:0000313" key="9">
    <source>
        <dbReference type="Proteomes" id="UP000578000"/>
    </source>
</evidence>
<keyword evidence="2 8" id="KW-0489">Methyltransferase</keyword>
<dbReference type="RefSeq" id="WP_166110034.1">
    <property type="nucleotide sequence ID" value="NZ_BAABDB010000006.1"/>
</dbReference>
<dbReference type="PANTHER" id="PTHR18895">
    <property type="entry name" value="HEMK METHYLTRANSFERASE"/>
    <property type="match status" value="1"/>
</dbReference>
<feature type="domain" description="Methyltransferase small" evidence="6">
    <location>
        <begin position="126"/>
        <end position="204"/>
    </location>
</feature>
<dbReference type="GO" id="GO:0102559">
    <property type="term" value="F:peptide chain release factor N(5)-glutamine methyltransferase activity"/>
    <property type="evidence" value="ECO:0007669"/>
    <property type="project" value="UniProtKB-EC"/>
</dbReference>
<accession>A0A841QAZ4</accession>
<keyword evidence="3 8" id="KW-0808">Transferase</keyword>
<dbReference type="Proteomes" id="UP000578000">
    <property type="component" value="Unassembled WGS sequence"/>
</dbReference>
<dbReference type="EC" id="2.1.1.297" evidence="1"/>
<dbReference type="InterPro" id="IPR029063">
    <property type="entry name" value="SAM-dependent_MTases_sf"/>
</dbReference>
<dbReference type="InterPro" id="IPR004556">
    <property type="entry name" value="HemK-like"/>
</dbReference>
<dbReference type="InterPro" id="IPR002052">
    <property type="entry name" value="DNA_methylase_N6_adenine_CS"/>
</dbReference>
<dbReference type="PROSITE" id="PS00092">
    <property type="entry name" value="N6_MTASE"/>
    <property type="match status" value="1"/>
</dbReference>
<dbReference type="Pfam" id="PF05175">
    <property type="entry name" value="MTS"/>
    <property type="match status" value="1"/>
</dbReference>
<gene>
    <name evidence="8" type="ORF">HNR55_000161</name>
</gene>
<evidence type="ECO:0000256" key="5">
    <source>
        <dbReference type="ARBA" id="ARBA00048391"/>
    </source>
</evidence>
<dbReference type="InterPro" id="IPR050320">
    <property type="entry name" value="N5-glutamine_MTase"/>
</dbReference>
<dbReference type="SUPFAM" id="SSF53335">
    <property type="entry name" value="S-adenosyl-L-methionine-dependent methyltransferases"/>
    <property type="match status" value="1"/>
</dbReference>
<keyword evidence="9" id="KW-1185">Reference proteome</keyword>
<comment type="caution">
    <text evidence="8">The sequence shown here is derived from an EMBL/GenBank/DDBJ whole genome shotgun (WGS) entry which is preliminary data.</text>
</comment>
<proteinExistence type="predicted"/>
<dbReference type="Gene3D" id="3.40.50.150">
    <property type="entry name" value="Vaccinia Virus protein VP39"/>
    <property type="match status" value="1"/>
</dbReference>
<protein>
    <recommendedName>
        <fullName evidence="1">peptide chain release factor N(5)-glutamine methyltransferase</fullName>
        <ecNumber evidence="1">2.1.1.297</ecNumber>
    </recommendedName>
</protein>
<sequence>MTHPSKAEKPPHHQSLHDLLTSGAQLLRDAGVENPRREARLLLQHALGITPEALLGLSPREAVATEPFWGWVARRARHEPFAYITGRKGFWSLDLAVSPASLVPRGDTETLITALLDVYPDRNAPLSFLDLGTGSGCILLAALAEYRQAWGVGVDVHPAAASLAHTNARRCNMADRALVMAARWGDALAPQTRFDVVFSNPPYIPTSDLDGLMEEVRAHEPVRALDGGCDGLDAYRDLCARLPLLLRDNGIGIFEIGIGQEQALRDIAGQNGLSVVRVLADLAGIARCVVLGQRLASTGI</sequence>
<dbReference type="PANTHER" id="PTHR18895:SF74">
    <property type="entry name" value="MTRF1L RELEASE FACTOR GLUTAMINE METHYLTRANSFERASE"/>
    <property type="match status" value="1"/>
</dbReference>
<evidence type="ECO:0000256" key="2">
    <source>
        <dbReference type="ARBA" id="ARBA00022603"/>
    </source>
</evidence>
<evidence type="ECO:0000313" key="8">
    <source>
        <dbReference type="EMBL" id="MBB6455600.1"/>
    </source>
</evidence>